<evidence type="ECO:0000313" key="3">
    <source>
        <dbReference type="Proteomes" id="UP000176532"/>
    </source>
</evidence>
<dbReference type="Proteomes" id="UP000176532">
    <property type="component" value="Unassembled WGS sequence"/>
</dbReference>
<protein>
    <submittedName>
        <fullName evidence="2">Uncharacterized protein</fullName>
    </submittedName>
</protein>
<gene>
    <name evidence="2" type="ORF">A3C15_00700</name>
</gene>
<reference evidence="2 3" key="1">
    <citation type="journal article" date="2016" name="Nat. Commun.">
        <title>Thousands of microbial genomes shed light on interconnected biogeochemical processes in an aquifer system.</title>
        <authorList>
            <person name="Anantharaman K."/>
            <person name="Brown C.T."/>
            <person name="Hug L.A."/>
            <person name="Sharon I."/>
            <person name="Castelle C.J."/>
            <person name="Probst A.J."/>
            <person name="Thomas B.C."/>
            <person name="Singh A."/>
            <person name="Wilkins M.J."/>
            <person name="Karaoz U."/>
            <person name="Brodie E.L."/>
            <person name="Williams K.H."/>
            <person name="Hubbard S.S."/>
            <person name="Banfield J.F."/>
        </authorList>
    </citation>
    <scope>NUCLEOTIDE SEQUENCE [LARGE SCALE GENOMIC DNA]</scope>
</reference>
<accession>A0A1F6M886</accession>
<dbReference type="AlphaFoldDB" id="A0A1F6M886"/>
<dbReference type="EMBL" id="MFQD01000032">
    <property type="protein sequence ID" value="OGH67862.1"/>
    <property type="molecule type" value="Genomic_DNA"/>
</dbReference>
<sequence length="236" mass="26476">MFNSRFLVPMLTFLLGLFVGGVGGGLLEQRRQAKRVTSECPAPPKCVCTCSTQAEDLADEPTGLAAPATATTVTVRAELKLEPKIFNRATVTVDRETPLEVQLAKFSSDEAWKGLTTERYPSDKSRPKEIVIGELRFGEHFNNGYVVRNFIKNANRKIDGVVRYGDPYEFAAWIRHNRPTEDTYPIAALDQIWPAVPNSNHFVPAAGVHEYEYGAFETRLGRDWDGSWRFLVVLEP</sequence>
<organism evidence="2 3">
    <name type="scientific">Candidatus Magasanikbacteria bacterium RIFCSPHIGHO2_02_FULL_50_9b</name>
    <dbReference type="NCBI Taxonomy" id="1798682"/>
    <lineage>
        <taxon>Bacteria</taxon>
        <taxon>Candidatus Magasanikiibacteriota</taxon>
    </lineage>
</organism>
<comment type="caution">
    <text evidence="2">The sequence shown here is derived from an EMBL/GenBank/DDBJ whole genome shotgun (WGS) entry which is preliminary data.</text>
</comment>
<feature type="transmembrane region" description="Helical" evidence="1">
    <location>
        <begin position="6"/>
        <end position="27"/>
    </location>
</feature>
<evidence type="ECO:0000256" key="1">
    <source>
        <dbReference type="SAM" id="Phobius"/>
    </source>
</evidence>
<keyword evidence="1" id="KW-0812">Transmembrane</keyword>
<evidence type="ECO:0000313" key="2">
    <source>
        <dbReference type="EMBL" id="OGH67862.1"/>
    </source>
</evidence>
<name>A0A1F6M886_9BACT</name>
<proteinExistence type="predicted"/>
<keyword evidence="1" id="KW-0472">Membrane</keyword>
<keyword evidence="1" id="KW-1133">Transmembrane helix</keyword>
<dbReference type="STRING" id="1798682.A3C15_00700"/>